<proteinExistence type="predicted"/>
<dbReference type="OrthoDB" id="128799at2"/>
<dbReference type="AlphaFoldDB" id="A0A542DDD5"/>
<keyword evidence="1" id="KW-0378">Hydrolase</keyword>
<dbReference type="InterPro" id="IPR001375">
    <property type="entry name" value="Peptidase_S9_cat"/>
</dbReference>
<comment type="caution">
    <text evidence="3">The sequence shown here is derived from an EMBL/GenBank/DDBJ whole genome shotgun (WGS) entry which is preliminary data.</text>
</comment>
<keyword evidence="4" id="KW-1185">Reference proteome</keyword>
<protein>
    <submittedName>
        <fullName evidence="3">Dipeptidyl aminopeptidase/acylaminoacyl peptidase</fullName>
    </submittedName>
</protein>
<dbReference type="InterPro" id="IPR015943">
    <property type="entry name" value="WD40/YVTN_repeat-like_dom_sf"/>
</dbReference>
<dbReference type="InterPro" id="IPR029058">
    <property type="entry name" value="AB_hydrolase_fold"/>
</dbReference>
<dbReference type="EMBL" id="VFML01000001">
    <property type="protein sequence ID" value="TQJ01073.1"/>
    <property type="molecule type" value="Genomic_DNA"/>
</dbReference>
<dbReference type="Proteomes" id="UP000320876">
    <property type="component" value="Unassembled WGS sequence"/>
</dbReference>
<gene>
    <name evidence="3" type="ORF">FB471_0737</name>
</gene>
<dbReference type="Pfam" id="PF00326">
    <property type="entry name" value="Peptidase_S9"/>
    <property type="match status" value="1"/>
</dbReference>
<organism evidence="3 4">
    <name type="scientific">Amycolatopsis cihanbeyliensis</name>
    <dbReference type="NCBI Taxonomy" id="1128664"/>
    <lineage>
        <taxon>Bacteria</taxon>
        <taxon>Bacillati</taxon>
        <taxon>Actinomycetota</taxon>
        <taxon>Actinomycetes</taxon>
        <taxon>Pseudonocardiales</taxon>
        <taxon>Pseudonocardiaceae</taxon>
        <taxon>Amycolatopsis</taxon>
    </lineage>
</organism>
<evidence type="ECO:0000313" key="3">
    <source>
        <dbReference type="EMBL" id="TQJ01073.1"/>
    </source>
</evidence>
<dbReference type="RefSeq" id="WP_141995926.1">
    <property type="nucleotide sequence ID" value="NZ_VFML01000001.1"/>
</dbReference>
<sequence length="637" mass="70057">MSADGRYLAWLSSGTSAPSLVLFDVRQGREVDRVGGTPARVRAFTWSHAPGVGIAVADRTGAENWVLYRFTAGTREWTPLAEVAGAQMRVAGLSPRRPTEVLVASNRRDRRCHDYEVISLRTGDRVMSLENNGYGAVYFDTDFSPRLTETVNQDGSRDFWHSGHGKEGLFLHVPHEAALCTRFSHFSTDGHTAYFVLPDGREGTRLAGLRCAGDQRATVAETLLSVRWAGIGQILPSSTTGRPELAEVERFRRRTVALHADAGTALRALRRRLGGEPAVLERRQSDGQWLCAEHRADAEARYFVYRPSSDVVTPVVRARPAPRGAPLTCRPVSVALRAGRHAVTFLAAPTPGKDSSRDTPPPAVLLVHGGPWRRSRWEYDERRVWLARQGYTVLDPNFRGSTGFGSAWVNAADREWGAAMQEDLEDTLDWAVRRGHADPDRIALVGGSYGGYAVLQLAATSSRRFGCVVATAPLTDLVRFADSLPEYWQTAAPMVRRRLGDAGDPVQRSTLAERSPVTNAATVECPVLLVHGANDSRVPVDMSTTMFMRLARADRAALLALFPDEGHELVRAENRLACDRLTAAFLSRHVLGTGAEATTPESSTMRLLRTPRYRAPARHEYSQGVSSCWNQHGFCPS</sequence>
<dbReference type="Gene3D" id="2.130.10.10">
    <property type="entry name" value="YVTN repeat-like/Quinoprotein amine dehydrogenase"/>
    <property type="match status" value="1"/>
</dbReference>
<feature type="domain" description="Peptidase S9 prolyl oligopeptidase catalytic" evidence="2">
    <location>
        <begin position="377"/>
        <end position="590"/>
    </location>
</feature>
<dbReference type="PANTHER" id="PTHR42776:SF27">
    <property type="entry name" value="DIPEPTIDYL PEPTIDASE FAMILY MEMBER 6"/>
    <property type="match status" value="1"/>
</dbReference>
<keyword evidence="3" id="KW-0645">Protease</keyword>
<dbReference type="SUPFAM" id="SSF53474">
    <property type="entry name" value="alpha/beta-Hydrolases"/>
    <property type="match status" value="1"/>
</dbReference>
<keyword evidence="3" id="KW-0031">Aminopeptidase</keyword>
<evidence type="ECO:0000259" key="2">
    <source>
        <dbReference type="Pfam" id="PF00326"/>
    </source>
</evidence>
<reference evidence="3 4" key="1">
    <citation type="submission" date="2019-06" db="EMBL/GenBank/DDBJ databases">
        <title>Sequencing the genomes of 1000 actinobacteria strains.</title>
        <authorList>
            <person name="Klenk H.-P."/>
        </authorList>
    </citation>
    <scope>NUCLEOTIDE SEQUENCE [LARGE SCALE GENOMIC DNA]</scope>
    <source>
        <strain evidence="3 4">DSM 45679</strain>
    </source>
</reference>
<accession>A0A542DDD5</accession>
<dbReference type="PANTHER" id="PTHR42776">
    <property type="entry name" value="SERINE PEPTIDASE S9 FAMILY MEMBER"/>
    <property type="match status" value="1"/>
</dbReference>
<name>A0A542DDD5_AMYCI</name>
<evidence type="ECO:0000313" key="4">
    <source>
        <dbReference type="Proteomes" id="UP000320876"/>
    </source>
</evidence>
<dbReference type="SUPFAM" id="SSF82171">
    <property type="entry name" value="DPP6 N-terminal domain-like"/>
    <property type="match status" value="1"/>
</dbReference>
<dbReference type="GO" id="GO:0004177">
    <property type="term" value="F:aminopeptidase activity"/>
    <property type="evidence" value="ECO:0007669"/>
    <property type="project" value="UniProtKB-KW"/>
</dbReference>
<dbReference type="GO" id="GO:0006508">
    <property type="term" value="P:proteolysis"/>
    <property type="evidence" value="ECO:0007669"/>
    <property type="project" value="InterPro"/>
</dbReference>
<dbReference type="GO" id="GO:0004252">
    <property type="term" value="F:serine-type endopeptidase activity"/>
    <property type="evidence" value="ECO:0007669"/>
    <property type="project" value="TreeGrafter"/>
</dbReference>
<evidence type="ECO:0000256" key="1">
    <source>
        <dbReference type="ARBA" id="ARBA00022801"/>
    </source>
</evidence>
<dbReference type="Gene3D" id="3.40.50.1820">
    <property type="entry name" value="alpha/beta hydrolase"/>
    <property type="match status" value="1"/>
</dbReference>